<evidence type="ECO:0000256" key="2">
    <source>
        <dbReference type="ARBA" id="ARBA00022801"/>
    </source>
</evidence>
<dbReference type="Pfam" id="PF04616">
    <property type="entry name" value="Glyco_hydro_43"/>
    <property type="match status" value="1"/>
</dbReference>
<dbReference type="Gene3D" id="2.60.120.200">
    <property type="match status" value="1"/>
</dbReference>
<proteinExistence type="inferred from homology"/>
<dbReference type="PANTHER" id="PTHR42812">
    <property type="entry name" value="BETA-XYLOSIDASE"/>
    <property type="match status" value="1"/>
</dbReference>
<gene>
    <name evidence="6" type="ORF">NP064_00180</name>
</gene>
<evidence type="ECO:0000313" key="7">
    <source>
        <dbReference type="Proteomes" id="UP001316189"/>
    </source>
</evidence>
<evidence type="ECO:0000313" key="6">
    <source>
        <dbReference type="EMBL" id="UUI75387.1"/>
    </source>
</evidence>
<dbReference type="InterPro" id="IPR051795">
    <property type="entry name" value="Glycosyl_Hydrlase_43"/>
</dbReference>
<accession>A0ABY5KY11</accession>
<dbReference type="Gene3D" id="2.115.10.20">
    <property type="entry name" value="Glycosyl hydrolase domain, family 43"/>
    <property type="match status" value="1"/>
</dbReference>
<dbReference type="InterPro" id="IPR013320">
    <property type="entry name" value="ConA-like_dom_sf"/>
</dbReference>
<evidence type="ECO:0000259" key="5">
    <source>
        <dbReference type="Pfam" id="PF17851"/>
    </source>
</evidence>
<reference evidence="6 7" key="1">
    <citation type="submission" date="2022-07" db="EMBL/GenBank/DDBJ databases">
        <title>Novel species in genus cellulomonas.</title>
        <authorList>
            <person name="Ye L."/>
        </authorList>
    </citation>
    <scope>NUCLEOTIDE SEQUENCE [LARGE SCALE GENOMIC DNA]</scope>
    <source>
        <strain evidence="7">zg-Y338</strain>
    </source>
</reference>
<dbReference type="GO" id="GO:0016787">
    <property type="term" value="F:hydrolase activity"/>
    <property type="evidence" value="ECO:0007669"/>
    <property type="project" value="UniProtKB-KW"/>
</dbReference>
<name>A0ABY5KY11_9CELL</name>
<comment type="similarity">
    <text evidence="1 4">Belongs to the glycosyl hydrolase 43 family.</text>
</comment>
<keyword evidence="7" id="KW-1185">Reference proteome</keyword>
<dbReference type="Proteomes" id="UP001316189">
    <property type="component" value="Chromosome"/>
</dbReference>
<dbReference type="SUPFAM" id="SSF75005">
    <property type="entry name" value="Arabinanase/levansucrase/invertase"/>
    <property type="match status" value="1"/>
</dbReference>
<dbReference type="CDD" id="cd18617">
    <property type="entry name" value="GH43_XynB-like"/>
    <property type="match status" value="1"/>
</dbReference>
<dbReference type="InterPro" id="IPR023296">
    <property type="entry name" value="Glyco_hydro_beta-prop_sf"/>
</dbReference>
<keyword evidence="3 4" id="KW-0326">Glycosidase</keyword>
<dbReference type="InterPro" id="IPR041542">
    <property type="entry name" value="GH43_C2"/>
</dbReference>
<dbReference type="SUPFAM" id="SSF49899">
    <property type="entry name" value="Concanavalin A-like lectins/glucanases"/>
    <property type="match status" value="1"/>
</dbReference>
<sequence length="522" mass="56632">MTVVQNPVLPGCYPDPSICRVGDDFYLVTSTFEYVPGLPVFRSKDLASWEQIGHVVDRPGQLDYDGIESSGGLYAPTLRHHDGVFWLVCTLVDQQDDSRGGNFLMTATDPAGPWSDPVWLGESGIDPSLFFDDDGRVWVHGTRLVEEPEWFHQTEVWLRELDTETMRLTGPEHVLWTGAVRGAVWAEGPHLYKVDGTYYLLAAEGGTEIHHAISVARAESVTGPYVGNKGNPILTHRHLGRGVDVVGVGHADLVEDHDGGWWAVLLAMRPYGGYHYNLGRETFLVPVTWEDGWPVFAPGQGRVPAQVEVPTRGDATPGIAQGHESGVIRPGDLRWTSLRRMPAELATPSGDGWDLPIRPATLAEPQAPAFLGVRQQHVDVDVRATLRADLAAGEELGVVVRQSEKDHVRLFLAGAPEGADARRFVAVHRRDGVDTVLGEAVLPGDVAEPVTLTVSARGQDYALLVEAPGAEPVTVAVADGRTLDSVATGGFLGLWLGVYATSNGRPTATTAHVERFEYLPVS</sequence>
<dbReference type="EMBL" id="CP101988">
    <property type="protein sequence ID" value="UUI75387.1"/>
    <property type="molecule type" value="Genomic_DNA"/>
</dbReference>
<evidence type="ECO:0000256" key="1">
    <source>
        <dbReference type="ARBA" id="ARBA00009865"/>
    </source>
</evidence>
<organism evidence="6 7">
    <name type="scientific">Cellulomonas chengniuliangii</name>
    <dbReference type="NCBI Taxonomy" id="2968084"/>
    <lineage>
        <taxon>Bacteria</taxon>
        <taxon>Bacillati</taxon>
        <taxon>Actinomycetota</taxon>
        <taxon>Actinomycetes</taxon>
        <taxon>Micrococcales</taxon>
        <taxon>Cellulomonadaceae</taxon>
        <taxon>Cellulomonas</taxon>
    </lineage>
</organism>
<dbReference type="Pfam" id="PF17851">
    <property type="entry name" value="GH43_C2"/>
    <property type="match status" value="1"/>
</dbReference>
<keyword evidence="2 4" id="KW-0378">Hydrolase</keyword>
<dbReference type="RefSeq" id="WP_227568534.1">
    <property type="nucleotide sequence ID" value="NZ_CP101988.1"/>
</dbReference>
<feature type="domain" description="Beta-xylosidase C-terminal Concanavalin A-like" evidence="5">
    <location>
        <begin position="333"/>
        <end position="518"/>
    </location>
</feature>
<evidence type="ECO:0000256" key="4">
    <source>
        <dbReference type="RuleBase" id="RU361187"/>
    </source>
</evidence>
<protein>
    <submittedName>
        <fullName evidence="6">Glycoside hydrolase family 43 protein</fullName>
    </submittedName>
</protein>
<dbReference type="InterPro" id="IPR006710">
    <property type="entry name" value="Glyco_hydro_43"/>
</dbReference>
<evidence type="ECO:0000256" key="3">
    <source>
        <dbReference type="ARBA" id="ARBA00023295"/>
    </source>
</evidence>
<dbReference type="PANTHER" id="PTHR42812:SF12">
    <property type="entry name" value="BETA-XYLOSIDASE-RELATED"/>
    <property type="match status" value="1"/>
</dbReference>